<evidence type="ECO:0000256" key="1">
    <source>
        <dbReference type="SAM" id="MobiDB-lite"/>
    </source>
</evidence>
<reference evidence="2" key="1">
    <citation type="submission" date="2025-08" db="UniProtKB">
        <authorList>
            <consortium name="RefSeq"/>
        </authorList>
    </citation>
    <scope>IDENTIFICATION</scope>
</reference>
<organism evidence="2">
    <name type="scientific">Nicotiana tabacum</name>
    <name type="common">Common tobacco</name>
    <dbReference type="NCBI Taxonomy" id="4097"/>
    <lineage>
        <taxon>Eukaryota</taxon>
        <taxon>Viridiplantae</taxon>
        <taxon>Streptophyta</taxon>
        <taxon>Embryophyta</taxon>
        <taxon>Tracheophyta</taxon>
        <taxon>Spermatophyta</taxon>
        <taxon>Magnoliopsida</taxon>
        <taxon>eudicotyledons</taxon>
        <taxon>Gunneridae</taxon>
        <taxon>Pentapetalae</taxon>
        <taxon>asterids</taxon>
        <taxon>lamiids</taxon>
        <taxon>Solanales</taxon>
        <taxon>Solanaceae</taxon>
        <taxon>Nicotianoideae</taxon>
        <taxon>Nicotianeae</taxon>
        <taxon>Nicotiana</taxon>
    </lineage>
</organism>
<dbReference type="RefSeq" id="XP_016458940.1">
    <property type="nucleotide sequence ID" value="XM_016603454.1"/>
</dbReference>
<protein>
    <submittedName>
        <fullName evidence="2">Uncharacterized protein isoform X2</fullName>
    </submittedName>
</protein>
<dbReference type="OrthoDB" id="637682at2759"/>
<proteinExistence type="predicted"/>
<dbReference type="AlphaFoldDB" id="A0A1S3Z3C8"/>
<sequence>MSGFLNNGVKHLLHVYRFRFHVFYSTAAAATSQTEFLVETLVNSLGFSQREALSTSAKEHRKINTSESSTKEDKNTRKKHKSTKYPNRATDQASRGL</sequence>
<feature type="region of interest" description="Disordered" evidence="1">
    <location>
        <begin position="52"/>
        <end position="97"/>
    </location>
</feature>
<accession>A0A1S3Z3C8</accession>
<gene>
    <name evidence="2" type="primary">LOC107782570</name>
</gene>
<evidence type="ECO:0000313" key="2">
    <source>
        <dbReference type="RefSeq" id="XP_016458940.1"/>
    </source>
</evidence>
<name>A0A1S3Z3C8_TOBAC</name>